<feature type="transmembrane region" description="Helical" evidence="1">
    <location>
        <begin position="30"/>
        <end position="49"/>
    </location>
</feature>
<keyword evidence="1" id="KW-1133">Transmembrane helix</keyword>
<dbReference type="Proteomes" id="UP001595755">
    <property type="component" value="Unassembled WGS sequence"/>
</dbReference>
<dbReference type="EMBL" id="JBHSED010000004">
    <property type="protein sequence ID" value="MFC4302606.1"/>
    <property type="molecule type" value="Genomic_DNA"/>
</dbReference>
<keyword evidence="1" id="KW-0812">Transmembrane</keyword>
<dbReference type="RefSeq" id="WP_204604381.1">
    <property type="nucleotide sequence ID" value="NZ_JBHSED010000004.1"/>
</dbReference>
<evidence type="ECO:0008006" key="4">
    <source>
        <dbReference type="Google" id="ProtNLM"/>
    </source>
</evidence>
<organism evidence="2 3">
    <name type="scientific">Cohnella boryungensis</name>
    <dbReference type="NCBI Taxonomy" id="768479"/>
    <lineage>
        <taxon>Bacteria</taxon>
        <taxon>Bacillati</taxon>
        <taxon>Bacillota</taxon>
        <taxon>Bacilli</taxon>
        <taxon>Bacillales</taxon>
        <taxon>Paenibacillaceae</taxon>
        <taxon>Cohnella</taxon>
    </lineage>
</organism>
<protein>
    <recommendedName>
        <fullName evidence="4">Holin</fullName>
    </recommendedName>
</protein>
<name>A0ABV8S4Z9_9BACL</name>
<comment type="caution">
    <text evidence="2">The sequence shown here is derived from an EMBL/GenBank/DDBJ whole genome shotgun (WGS) entry which is preliminary data.</text>
</comment>
<reference evidence="3" key="1">
    <citation type="journal article" date="2019" name="Int. J. Syst. Evol. Microbiol.">
        <title>The Global Catalogue of Microorganisms (GCM) 10K type strain sequencing project: providing services to taxonomists for standard genome sequencing and annotation.</title>
        <authorList>
            <consortium name="The Broad Institute Genomics Platform"/>
            <consortium name="The Broad Institute Genome Sequencing Center for Infectious Disease"/>
            <person name="Wu L."/>
            <person name="Ma J."/>
        </authorList>
    </citation>
    <scope>NUCLEOTIDE SEQUENCE [LARGE SCALE GENOMIC DNA]</scope>
    <source>
        <strain evidence="3">CGMCC 4.1641</strain>
    </source>
</reference>
<keyword evidence="1" id="KW-0472">Membrane</keyword>
<evidence type="ECO:0000313" key="2">
    <source>
        <dbReference type="EMBL" id="MFC4302606.1"/>
    </source>
</evidence>
<proteinExistence type="predicted"/>
<gene>
    <name evidence="2" type="ORF">ACFO1S_04020</name>
</gene>
<keyword evidence="3" id="KW-1185">Reference proteome</keyword>
<accession>A0ABV8S4Z9</accession>
<sequence length="78" mass="8636">MLEKIFVALLFLLSVPIADARNFKRMDARTASLYASLVLASLYLSYIFVTGASLPNLSDLYRALFGGAAESLVRYLDK</sequence>
<evidence type="ECO:0000313" key="3">
    <source>
        <dbReference type="Proteomes" id="UP001595755"/>
    </source>
</evidence>
<evidence type="ECO:0000256" key="1">
    <source>
        <dbReference type="SAM" id="Phobius"/>
    </source>
</evidence>